<evidence type="ECO:0000256" key="3">
    <source>
        <dbReference type="ARBA" id="ARBA00022553"/>
    </source>
</evidence>
<name>A0A7Y0FNQ4_9BACT</name>
<dbReference type="PANTHER" id="PTHR43065:SF42">
    <property type="entry name" value="TWO-COMPONENT SENSOR PPRA"/>
    <property type="match status" value="1"/>
</dbReference>
<evidence type="ECO:0000256" key="2">
    <source>
        <dbReference type="ARBA" id="ARBA00012438"/>
    </source>
</evidence>
<evidence type="ECO:0000313" key="6">
    <source>
        <dbReference type="EMBL" id="NML66765.1"/>
    </source>
</evidence>
<dbReference type="Proteomes" id="UP000559626">
    <property type="component" value="Unassembled WGS sequence"/>
</dbReference>
<dbReference type="EC" id="2.7.13.3" evidence="2"/>
<dbReference type="InterPro" id="IPR036890">
    <property type="entry name" value="HATPase_C_sf"/>
</dbReference>
<dbReference type="Gene3D" id="3.30.565.10">
    <property type="entry name" value="Histidine kinase-like ATPase, C-terminal domain"/>
    <property type="match status" value="1"/>
</dbReference>
<dbReference type="Pfam" id="PF00512">
    <property type="entry name" value="HisKA"/>
    <property type="match status" value="1"/>
</dbReference>
<dbReference type="Gene3D" id="1.10.287.130">
    <property type="match status" value="1"/>
</dbReference>
<keyword evidence="3" id="KW-0597">Phosphoprotein</keyword>
<dbReference type="InterPro" id="IPR004358">
    <property type="entry name" value="Sig_transdc_His_kin-like_C"/>
</dbReference>
<dbReference type="InterPro" id="IPR005467">
    <property type="entry name" value="His_kinase_dom"/>
</dbReference>
<reference evidence="6 7" key="1">
    <citation type="submission" date="2020-04" db="EMBL/GenBank/DDBJ databases">
        <title>Hymenobacter polaris sp. nov., isolated from Arctic soil.</title>
        <authorList>
            <person name="Dahal R.H."/>
        </authorList>
    </citation>
    <scope>NUCLEOTIDE SEQUENCE [LARGE SCALE GENOMIC DNA]</scope>
    <source>
        <strain evidence="6 7">RP-2-7</strain>
    </source>
</reference>
<comment type="caution">
    <text evidence="6">The sequence shown here is derived from an EMBL/GenBank/DDBJ whole genome shotgun (WGS) entry which is preliminary data.</text>
</comment>
<keyword evidence="4" id="KW-0175">Coiled coil</keyword>
<dbReference type="AlphaFoldDB" id="A0A7Y0FNQ4"/>
<dbReference type="InterPro" id="IPR003661">
    <property type="entry name" value="HisK_dim/P_dom"/>
</dbReference>
<protein>
    <recommendedName>
        <fullName evidence="2">histidine kinase</fullName>
        <ecNumber evidence="2">2.7.13.3</ecNumber>
    </recommendedName>
</protein>
<dbReference type="SUPFAM" id="SSF55874">
    <property type="entry name" value="ATPase domain of HSP90 chaperone/DNA topoisomerase II/histidine kinase"/>
    <property type="match status" value="1"/>
</dbReference>
<dbReference type="InterPro" id="IPR036097">
    <property type="entry name" value="HisK_dim/P_sf"/>
</dbReference>
<dbReference type="Pfam" id="PF02518">
    <property type="entry name" value="HATPase_c"/>
    <property type="match status" value="1"/>
</dbReference>
<keyword evidence="7" id="KW-1185">Reference proteome</keyword>
<evidence type="ECO:0000313" key="7">
    <source>
        <dbReference type="Proteomes" id="UP000559626"/>
    </source>
</evidence>
<gene>
    <name evidence="6" type="ORF">HHL22_16275</name>
</gene>
<dbReference type="PANTHER" id="PTHR43065">
    <property type="entry name" value="SENSOR HISTIDINE KINASE"/>
    <property type="match status" value="1"/>
</dbReference>
<dbReference type="SMART" id="SM00387">
    <property type="entry name" value="HATPase_c"/>
    <property type="match status" value="1"/>
</dbReference>
<dbReference type="GO" id="GO:0000155">
    <property type="term" value="F:phosphorelay sensor kinase activity"/>
    <property type="evidence" value="ECO:0007669"/>
    <property type="project" value="InterPro"/>
</dbReference>
<dbReference type="CDD" id="cd00082">
    <property type="entry name" value="HisKA"/>
    <property type="match status" value="1"/>
</dbReference>
<dbReference type="EMBL" id="JABBGH010000002">
    <property type="protein sequence ID" value="NML66765.1"/>
    <property type="molecule type" value="Genomic_DNA"/>
</dbReference>
<dbReference type="PROSITE" id="PS50109">
    <property type="entry name" value="HIS_KIN"/>
    <property type="match status" value="1"/>
</dbReference>
<accession>A0A7Y0FNQ4</accession>
<dbReference type="SMART" id="SM00388">
    <property type="entry name" value="HisKA"/>
    <property type="match status" value="1"/>
</dbReference>
<evidence type="ECO:0000259" key="5">
    <source>
        <dbReference type="PROSITE" id="PS50109"/>
    </source>
</evidence>
<feature type="coiled-coil region" evidence="4">
    <location>
        <begin position="20"/>
        <end position="47"/>
    </location>
</feature>
<evidence type="ECO:0000256" key="1">
    <source>
        <dbReference type="ARBA" id="ARBA00000085"/>
    </source>
</evidence>
<proteinExistence type="predicted"/>
<dbReference type="InterPro" id="IPR003594">
    <property type="entry name" value="HATPase_dom"/>
</dbReference>
<dbReference type="PRINTS" id="PR00344">
    <property type="entry name" value="BCTRLSENSOR"/>
</dbReference>
<organism evidence="6 7">
    <name type="scientific">Hymenobacter polaris</name>
    <dbReference type="NCBI Taxonomy" id="2682546"/>
    <lineage>
        <taxon>Bacteria</taxon>
        <taxon>Pseudomonadati</taxon>
        <taxon>Bacteroidota</taxon>
        <taxon>Cytophagia</taxon>
        <taxon>Cytophagales</taxon>
        <taxon>Hymenobacteraceae</taxon>
        <taxon>Hymenobacter</taxon>
    </lineage>
</organism>
<sequence length="303" mass="32561">MIVGLAAVLWRSNRQRLKANALLERQKAELQTQRDHTTQALADLRATQNQLIQKEKMASLGELTAGIAHEIQNPLNFVNNFADVSAELVAELKEAQAAGDGEEVAALADDLSQNLGKIHQHGQRAAGIVRGMLEHSRQSTGERQPTDVNALCDEYLRLAYHGLRAKDKSFNATLETDFAPSLPVVEAVAGDLGRVLLNLLTNAFYAVQQRQQAGEAGYQPTVSMSTRQVGGSVEIRVADNGTGMPAEVQAKIFQPFFTTKPTGEGTGLGLSLSYDIITKAHGGSLNVASQAGEGTTFTVRLPC</sequence>
<dbReference type="SUPFAM" id="SSF47384">
    <property type="entry name" value="Homodimeric domain of signal transducing histidine kinase"/>
    <property type="match status" value="1"/>
</dbReference>
<feature type="domain" description="Histidine kinase" evidence="5">
    <location>
        <begin position="66"/>
        <end position="303"/>
    </location>
</feature>
<evidence type="ECO:0000256" key="4">
    <source>
        <dbReference type="SAM" id="Coils"/>
    </source>
</evidence>
<comment type="catalytic activity">
    <reaction evidence="1">
        <text>ATP + protein L-histidine = ADP + protein N-phospho-L-histidine.</text>
        <dbReference type="EC" id="2.7.13.3"/>
    </reaction>
</comment>